<dbReference type="Proteomes" id="UP000256779">
    <property type="component" value="Unassembled WGS sequence"/>
</dbReference>
<proteinExistence type="predicted"/>
<protein>
    <submittedName>
        <fullName evidence="1">Uncharacterized protein</fullName>
    </submittedName>
</protein>
<dbReference type="EMBL" id="QREG01000003">
    <property type="protein sequence ID" value="REE01739.1"/>
    <property type="molecule type" value="Genomic_DNA"/>
</dbReference>
<evidence type="ECO:0000313" key="2">
    <source>
        <dbReference type="Proteomes" id="UP000256779"/>
    </source>
</evidence>
<dbReference type="RefSeq" id="WP_170147894.1">
    <property type="nucleotide sequence ID" value="NZ_QREG01000003.1"/>
</dbReference>
<evidence type="ECO:0000313" key="1">
    <source>
        <dbReference type="EMBL" id="REE01739.1"/>
    </source>
</evidence>
<reference evidence="1 2" key="1">
    <citation type="submission" date="2018-07" db="EMBL/GenBank/DDBJ databases">
        <title>Genomic Encyclopedia of Type Strains, Phase IV (KMG-IV): sequencing the most valuable type-strain genomes for metagenomic binning, comparative biology and taxonomic classification.</title>
        <authorList>
            <person name="Goeker M."/>
        </authorList>
    </citation>
    <scope>NUCLEOTIDE SEQUENCE [LARGE SCALE GENOMIC DNA]</scope>
    <source>
        <strain evidence="1 2">DSM 4134</strain>
    </source>
</reference>
<comment type="caution">
    <text evidence="1">The sequence shown here is derived from an EMBL/GenBank/DDBJ whole genome shotgun (WGS) entry which is preliminary data.</text>
</comment>
<organism evidence="1 2">
    <name type="scientific">Marinoscillum furvescens DSM 4134</name>
    <dbReference type="NCBI Taxonomy" id="1122208"/>
    <lineage>
        <taxon>Bacteria</taxon>
        <taxon>Pseudomonadati</taxon>
        <taxon>Bacteroidota</taxon>
        <taxon>Cytophagia</taxon>
        <taxon>Cytophagales</taxon>
        <taxon>Reichenbachiellaceae</taxon>
        <taxon>Marinoscillum</taxon>
    </lineage>
</organism>
<sequence length="53" mass="6051">MKATVASRIIYHLQRHHSAATDTSYLHELEDMIAFIRSRYLSEVAIQAVSFTA</sequence>
<keyword evidence="2" id="KW-1185">Reference proteome</keyword>
<dbReference type="AlphaFoldDB" id="A0A3D9L7V6"/>
<gene>
    <name evidence="1" type="ORF">C7460_103256</name>
</gene>
<accession>A0A3D9L7V6</accession>
<name>A0A3D9L7V6_MARFU</name>